<name>A0AAE0U6S2_9PEZI</name>
<feature type="region of interest" description="Disordered" evidence="1">
    <location>
        <begin position="236"/>
        <end position="283"/>
    </location>
</feature>
<dbReference type="EMBL" id="JAULSW010000001">
    <property type="protein sequence ID" value="KAK3392695.1"/>
    <property type="molecule type" value="Genomic_DNA"/>
</dbReference>
<comment type="caution">
    <text evidence="2">The sequence shown here is derived from an EMBL/GenBank/DDBJ whole genome shotgun (WGS) entry which is preliminary data.</text>
</comment>
<reference evidence="2" key="1">
    <citation type="journal article" date="2023" name="Mol. Phylogenet. Evol.">
        <title>Genome-scale phylogeny and comparative genomics of the fungal order Sordariales.</title>
        <authorList>
            <person name="Hensen N."/>
            <person name="Bonometti L."/>
            <person name="Westerberg I."/>
            <person name="Brannstrom I.O."/>
            <person name="Guillou S."/>
            <person name="Cros-Aarteil S."/>
            <person name="Calhoun S."/>
            <person name="Haridas S."/>
            <person name="Kuo A."/>
            <person name="Mondo S."/>
            <person name="Pangilinan J."/>
            <person name="Riley R."/>
            <person name="LaButti K."/>
            <person name="Andreopoulos B."/>
            <person name="Lipzen A."/>
            <person name="Chen C."/>
            <person name="Yan M."/>
            <person name="Daum C."/>
            <person name="Ng V."/>
            <person name="Clum A."/>
            <person name="Steindorff A."/>
            <person name="Ohm R.A."/>
            <person name="Martin F."/>
            <person name="Silar P."/>
            <person name="Natvig D.O."/>
            <person name="Lalanne C."/>
            <person name="Gautier V."/>
            <person name="Ament-Velasquez S.L."/>
            <person name="Kruys A."/>
            <person name="Hutchinson M.I."/>
            <person name="Powell A.J."/>
            <person name="Barry K."/>
            <person name="Miller A.N."/>
            <person name="Grigoriev I.V."/>
            <person name="Debuchy R."/>
            <person name="Gladieux P."/>
            <person name="Hiltunen Thoren M."/>
            <person name="Johannesson H."/>
        </authorList>
    </citation>
    <scope>NUCLEOTIDE SEQUENCE</scope>
    <source>
        <strain evidence="2">CBS 232.78</strain>
    </source>
</reference>
<gene>
    <name evidence="2" type="ORF">B0H63DRAFT_106</name>
</gene>
<dbReference type="AlphaFoldDB" id="A0AAE0U6S2"/>
<feature type="region of interest" description="Disordered" evidence="1">
    <location>
        <begin position="296"/>
        <end position="317"/>
    </location>
</feature>
<organism evidence="2 3">
    <name type="scientific">Podospora didyma</name>
    <dbReference type="NCBI Taxonomy" id="330526"/>
    <lineage>
        <taxon>Eukaryota</taxon>
        <taxon>Fungi</taxon>
        <taxon>Dikarya</taxon>
        <taxon>Ascomycota</taxon>
        <taxon>Pezizomycotina</taxon>
        <taxon>Sordariomycetes</taxon>
        <taxon>Sordariomycetidae</taxon>
        <taxon>Sordariales</taxon>
        <taxon>Podosporaceae</taxon>
        <taxon>Podospora</taxon>
    </lineage>
</organism>
<sequence>MSRLFRPLRLILGSSKISAKLPAGEGINLKRVRIKTSKRSSAKITFAAASLAFGLTLYIDRKLEEIEIPLEPGENEADQPALFLPLPLTTKKLEPQPYAGWSPEWKEFVRISRDKALQDRIRHGIAALVLKTTMASPGMTSRCGKDMKLRRYWMDLDFPYKAPPEYERSGILFTPDGAIGIARVPVESLQAKLLERVLWPRPFALSFWAFGTALAKEKVNEVAKYFGFETGDSGSGITRGSPMAGPAPMPTTHNAQVQKALQQIRQQATKRPEEVSDPSAMATAAEAAAAAAAAANAAPNASGRPGSSKSEKQPAEERFAGENWLRSFYEGNPWKEFVKTYRKTWKPLKDDPPRGCVAVSGLVEIETSKAYAVIDVFAWYNPKTNSYDERSMWMSLRRMQYKKQAPLS</sequence>
<feature type="compositionally biased region" description="Polar residues" evidence="1">
    <location>
        <begin position="251"/>
        <end position="269"/>
    </location>
</feature>
<keyword evidence="3" id="KW-1185">Reference proteome</keyword>
<dbReference type="Proteomes" id="UP001285441">
    <property type="component" value="Unassembled WGS sequence"/>
</dbReference>
<accession>A0AAE0U6S2</accession>
<protein>
    <submittedName>
        <fullName evidence="2">Uncharacterized protein</fullName>
    </submittedName>
</protein>
<evidence type="ECO:0000313" key="2">
    <source>
        <dbReference type="EMBL" id="KAK3392695.1"/>
    </source>
</evidence>
<evidence type="ECO:0000256" key="1">
    <source>
        <dbReference type="SAM" id="MobiDB-lite"/>
    </source>
</evidence>
<evidence type="ECO:0000313" key="3">
    <source>
        <dbReference type="Proteomes" id="UP001285441"/>
    </source>
</evidence>
<reference evidence="2" key="2">
    <citation type="submission" date="2023-06" db="EMBL/GenBank/DDBJ databases">
        <authorList>
            <consortium name="Lawrence Berkeley National Laboratory"/>
            <person name="Haridas S."/>
            <person name="Hensen N."/>
            <person name="Bonometti L."/>
            <person name="Westerberg I."/>
            <person name="Brannstrom I.O."/>
            <person name="Guillou S."/>
            <person name="Cros-Aarteil S."/>
            <person name="Calhoun S."/>
            <person name="Kuo A."/>
            <person name="Mondo S."/>
            <person name="Pangilinan J."/>
            <person name="Riley R."/>
            <person name="LaButti K."/>
            <person name="Andreopoulos B."/>
            <person name="Lipzen A."/>
            <person name="Chen C."/>
            <person name="Yanf M."/>
            <person name="Daum C."/>
            <person name="Ng V."/>
            <person name="Clum A."/>
            <person name="Steindorff A."/>
            <person name="Ohm R."/>
            <person name="Martin F."/>
            <person name="Silar P."/>
            <person name="Natvig D."/>
            <person name="Lalanne C."/>
            <person name="Gautier V."/>
            <person name="Ament-velasquez S.L."/>
            <person name="Kruys A."/>
            <person name="Hutchinson M.I."/>
            <person name="Powell A.J."/>
            <person name="Barry K."/>
            <person name="Miller A.N."/>
            <person name="Grigoriev I.V."/>
            <person name="Debuchy R."/>
            <person name="Gladieux P."/>
            <person name="Thoren M.H."/>
            <person name="Johannesson H."/>
        </authorList>
    </citation>
    <scope>NUCLEOTIDE SEQUENCE</scope>
    <source>
        <strain evidence="2">CBS 232.78</strain>
    </source>
</reference>
<proteinExistence type="predicted"/>